<dbReference type="Proteomes" id="UP000538147">
    <property type="component" value="Unassembled WGS sequence"/>
</dbReference>
<reference evidence="2 3" key="1">
    <citation type="submission" date="2020-08" db="EMBL/GenBank/DDBJ databases">
        <title>Genomic Encyclopedia of Type Strains, Phase IV (KMG-IV): sequencing the most valuable type-strain genomes for metagenomic binning, comparative biology and taxonomic classification.</title>
        <authorList>
            <person name="Goeker M."/>
        </authorList>
    </citation>
    <scope>NUCLEOTIDE SEQUENCE [LARGE SCALE GENOMIC DNA]</scope>
    <source>
        <strain evidence="2 3">DSM 102189</strain>
    </source>
</reference>
<gene>
    <name evidence="2" type="ORF">FHS79_002705</name>
</gene>
<evidence type="ECO:0000256" key="1">
    <source>
        <dbReference type="SAM" id="MobiDB-lite"/>
    </source>
</evidence>
<comment type="caution">
    <text evidence="2">The sequence shown here is derived from an EMBL/GenBank/DDBJ whole genome shotgun (WGS) entry which is preliminary data.</text>
</comment>
<evidence type="ECO:0000313" key="3">
    <source>
        <dbReference type="Proteomes" id="UP000538147"/>
    </source>
</evidence>
<evidence type="ECO:0000313" key="2">
    <source>
        <dbReference type="EMBL" id="MBB6228515.1"/>
    </source>
</evidence>
<keyword evidence="3" id="KW-1185">Reference proteome</keyword>
<feature type="region of interest" description="Disordered" evidence="1">
    <location>
        <begin position="111"/>
        <end position="130"/>
    </location>
</feature>
<accession>A0A841LFC7</accession>
<protein>
    <submittedName>
        <fullName evidence="2">Uncharacterized protein</fullName>
    </submittedName>
</protein>
<name>A0A841LFC7_9SPHN</name>
<sequence>MEAIGETIGETRRMSLDWIDRAGAKPKGARPKYFEDPAIDRLLSIVMALAGEVAVVKERLDTVERLLDAQGSITRADIEAYAPDRTAGHERGLMHREFAARILRGVQQDMESLQTAEKSMEDVSKQLRDG</sequence>
<feature type="compositionally biased region" description="Basic and acidic residues" evidence="1">
    <location>
        <begin position="118"/>
        <end position="130"/>
    </location>
</feature>
<dbReference type="AlphaFoldDB" id="A0A841LFC7"/>
<dbReference type="EMBL" id="JACIIV010000020">
    <property type="protein sequence ID" value="MBB6228515.1"/>
    <property type="molecule type" value="Genomic_DNA"/>
</dbReference>
<organism evidence="2 3">
    <name type="scientific">Polymorphobacter multimanifer</name>
    <dbReference type="NCBI Taxonomy" id="1070431"/>
    <lineage>
        <taxon>Bacteria</taxon>
        <taxon>Pseudomonadati</taxon>
        <taxon>Pseudomonadota</taxon>
        <taxon>Alphaproteobacteria</taxon>
        <taxon>Sphingomonadales</taxon>
        <taxon>Sphingosinicellaceae</taxon>
        <taxon>Polymorphobacter</taxon>
    </lineage>
</organism>
<proteinExistence type="predicted"/>